<dbReference type="AlphaFoldDB" id="A0A5B7H1C3"/>
<organism evidence="1 2">
    <name type="scientific">Portunus trituberculatus</name>
    <name type="common">Swimming crab</name>
    <name type="synonym">Neptunus trituberculatus</name>
    <dbReference type="NCBI Taxonomy" id="210409"/>
    <lineage>
        <taxon>Eukaryota</taxon>
        <taxon>Metazoa</taxon>
        <taxon>Ecdysozoa</taxon>
        <taxon>Arthropoda</taxon>
        <taxon>Crustacea</taxon>
        <taxon>Multicrustacea</taxon>
        <taxon>Malacostraca</taxon>
        <taxon>Eumalacostraca</taxon>
        <taxon>Eucarida</taxon>
        <taxon>Decapoda</taxon>
        <taxon>Pleocyemata</taxon>
        <taxon>Brachyura</taxon>
        <taxon>Eubrachyura</taxon>
        <taxon>Portunoidea</taxon>
        <taxon>Portunidae</taxon>
        <taxon>Portuninae</taxon>
        <taxon>Portunus</taxon>
    </lineage>
</organism>
<gene>
    <name evidence="1" type="ORF">E2C01_057251</name>
</gene>
<dbReference type="EMBL" id="VSRR010020474">
    <property type="protein sequence ID" value="MPC63157.1"/>
    <property type="molecule type" value="Genomic_DNA"/>
</dbReference>
<accession>A0A5B7H1C3</accession>
<evidence type="ECO:0000313" key="2">
    <source>
        <dbReference type="Proteomes" id="UP000324222"/>
    </source>
</evidence>
<name>A0A5B7H1C3_PORTR</name>
<sequence>MQRPGQAGPAGATGPEVEMVLASAAGGFHALVPGIGKAVHSALGTFCTVYGSGIGDSHMAPMPSSSPTTQDTEVGICHTAPMPSCKPLIPSHGFISSTGKEIPGALGTFGSVHAGGVGDNHPASMPGGCPTTQDKEVAICHTAPIPGGQTSFQDAKDDVSHMASMPSSQLIIPSRELDIDKTIPLSLVVEFAHSNAAKMVGGLFFSQNMSAGVSRKATMLGDQTHVPWVGVGVCLLTPMPGGHPLPHSGLDHVDQGIYREEVVVWG</sequence>
<protein>
    <submittedName>
        <fullName evidence="1">Uncharacterized protein</fullName>
    </submittedName>
</protein>
<evidence type="ECO:0000313" key="1">
    <source>
        <dbReference type="EMBL" id="MPC63157.1"/>
    </source>
</evidence>
<keyword evidence="2" id="KW-1185">Reference proteome</keyword>
<proteinExistence type="predicted"/>
<dbReference type="Proteomes" id="UP000324222">
    <property type="component" value="Unassembled WGS sequence"/>
</dbReference>
<comment type="caution">
    <text evidence="1">The sequence shown here is derived from an EMBL/GenBank/DDBJ whole genome shotgun (WGS) entry which is preliminary data.</text>
</comment>
<reference evidence="1 2" key="1">
    <citation type="submission" date="2019-05" db="EMBL/GenBank/DDBJ databases">
        <title>Another draft genome of Portunus trituberculatus and its Hox gene families provides insights of decapod evolution.</title>
        <authorList>
            <person name="Jeong J.-H."/>
            <person name="Song I."/>
            <person name="Kim S."/>
            <person name="Choi T."/>
            <person name="Kim D."/>
            <person name="Ryu S."/>
            <person name="Kim W."/>
        </authorList>
    </citation>
    <scope>NUCLEOTIDE SEQUENCE [LARGE SCALE GENOMIC DNA]</scope>
    <source>
        <tissue evidence="1">Muscle</tissue>
    </source>
</reference>